<proteinExistence type="predicted"/>
<dbReference type="RefSeq" id="WP_068739430.1">
    <property type="nucleotide sequence ID" value="NZ_CBDRGN010000003.1"/>
</dbReference>
<dbReference type="InterPro" id="IPR018712">
    <property type="entry name" value="Tle1-like_cat"/>
</dbReference>
<dbReference type="PANTHER" id="PTHR33840:SF1">
    <property type="entry name" value="TLE1 PHOSPHOLIPASE DOMAIN-CONTAINING PROTEIN"/>
    <property type="match status" value="1"/>
</dbReference>
<evidence type="ECO:0000313" key="3">
    <source>
        <dbReference type="Proteomes" id="UP000182241"/>
    </source>
</evidence>
<organism evidence="2 3">
    <name type="scientific">Tsukamurella tyrosinosolvens</name>
    <dbReference type="NCBI Taxonomy" id="57704"/>
    <lineage>
        <taxon>Bacteria</taxon>
        <taxon>Bacillati</taxon>
        <taxon>Actinomycetota</taxon>
        <taxon>Actinomycetes</taxon>
        <taxon>Mycobacteriales</taxon>
        <taxon>Tsukamurellaceae</taxon>
        <taxon>Tsukamurella</taxon>
    </lineage>
</organism>
<gene>
    <name evidence="2" type="ORF">SAMN04489793_4072</name>
</gene>
<feature type="domain" description="T6SS Phospholipase effector Tle1-like catalytic" evidence="1">
    <location>
        <begin position="8"/>
        <end position="260"/>
    </location>
</feature>
<dbReference type="GO" id="GO:0016787">
    <property type="term" value="F:hydrolase activity"/>
    <property type="evidence" value="ECO:0007669"/>
    <property type="project" value="UniProtKB-KW"/>
</dbReference>
<dbReference type="PANTHER" id="PTHR33840">
    <property type="match status" value="1"/>
</dbReference>
<dbReference type="Proteomes" id="UP000182241">
    <property type="component" value="Unassembled WGS sequence"/>
</dbReference>
<evidence type="ECO:0000313" key="2">
    <source>
        <dbReference type="EMBL" id="SED13462.1"/>
    </source>
</evidence>
<dbReference type="AlphaFoldDB" id="A0A1H4Y644"/>
<protein>
    <submittedName>
        <fullName evidence="2">Uncharacterized alpha/beta hydrolase domain</fullName>
    </submittedName>
</protein>
<dbReference type="Pfam" id="PF09994">
    <property type="entry name" value="T6SS_Tle1-like_cat"/>
    <property type="match status" value="1"/>
</dbReference>
<dbReference type="OrthoDB" id="4378831at2"/>
<accession>A0A1H4Y644</accession>
<name>A0A1H4Y644_TSUTY</name>
<evidence type="ECO:0000259" key="1">
    <source>
        <dbReference type="Pfam" id="PF09994"/>
    </source>
</evidence>
<keyword evidence="3" id="KW-1185">Reference proteome</keyword>
<reference evidence="3" key="1">
    <citation type="submission" date="2016-10" db="EMBL/GenBank/DDBJ databases">
        <authorList>
            <person name="Varghese N."/>
            <person name="Submissions S."/>
        </authorList>
    </citation>
    <scope>NUCLEOTIDE SEQUENCE [LARGE SCALE GENOMIC DNA]</scope>
    <source>
        <strain evidence="3">DSM 44234</strain>
    </source>
</reference>
<sequence>MNAIRKPKTLVICCDGTWQKPDNKHVSNVEKIARGVAPVGHDGEPQIVYYQRGVGSAGSRIERVLAGAFGFGLDANILDCYCFLALNYEPGDRISVFGFSRGAYTARSLIGMISHVGLLTPDGVAQDKLPEAMSVYRTRPPGTKKDPKHDADLARLQPYCYDEGVVTIDNLGVFDTVGALGLPGIAREKYRFHDVELSPKVNRARQALALGERRRPFAPCLWGGAHRDIRQVWFDGVHLDVGGGYENSYYSDRSLLWMVGEVSQRGRLRESVRPELDVRPEDYDDYPGLRFDWSMLGPGLCSTGPVENDSLGFGYRIANVAARIRDLWRRPGPGVVPVFAGGWRTMAPTAPSVNDPHGRAYDVHLERSAAQRGINPNTATWVAEVRGTLSLKPDGSTGPADAHTLDNLYTDVPTFAALSAPRASGTLRAG</sequence>
<dbReference type="EMBL" id="FNSA01000003">
    <property type="protein sequence ID" value="SED13462.1"/>
    <property type="molecule type" value="Genomic_DNA"/>
</dbReference>
<keyword evidence="2" id="KW-0378">Hydrolase</keyword>